<dbReference type="EMBL" id="OX395138">
    <property type="protein sequence ID" value="CAI5790840.1"/>
    <property type="molecule type" value="Genomic_DNA"/>
</dbReference>
<evidence type="ECO:0000313" key="4">
    <source>
        <dbReference type="Proteomes" id="UP001178461"/>
    </source>
</evidence>
<feature type="compositionally biased region" description="Polar residues" evidence="1">
    <location>
        <begin position="270"/>
        <end position="280"/>
    </location>
</feature>
<dbReference type="SUPFAM" id="SSF54236">
    <property type="entry name" value="Ubiquitin-like"/>
    <property type="match status" value="1"/>
</dbReference>
<organism evidence="3 4">
    <name type="scientific">Podarcis lilfordi</name>
    <name type="common">Lilford's wall lizard</name>
    <dbReference type="NCBI Taxonomy" id="74358"/>
    <lineage>
        <taxon>Eukaryota</taxon>
        <taxon>Metazoa</taxon>
        <taxon>Chordata</taxon>
        <taxon>Craniata</taxon>
        <taxon>Vertebrata</taxon>
        <taxon>Euteleostomi</taxon>
        <taxon>Lepidosauria</taxon>
        <taxon>Squamata</taxon>
        <taxon>Bifurcata</taxon>
        <taxon>Unidentata</taxon>
        <taxon>Episquamata</taxon>
        <taxon>Laterata</taxon>
        <taxon>Lacertibaenia</taxon>
        <taxon>Lacertidae</taxon>
        <taxon>Podarcis</taxon>
    </lineage>
</organism>
<dbReference type="Gene3D" id="2.60.200.20">
    <property type="match status" value="1"/>
</dbReference>
<name>A0AA35PM15_9SAUR</name>
<dbReference type="Pfam" id="PF00788">
    <property type="entry name" value="RA"/>
    <property type="match status" value="1"/>
</dbReference>
<evidence type="ECO:0000256" key="1">
    <source>
        <dbReference type="SAM" id="MobiDB-lite"/>
    </source>
</evidence>
<gene>
    <name evidence="3" type="ORF">PODLI_1B006935</name>
</gene>
<dbReference type="GO" id="GO:0035024">
    <property type="term" value="P:negative regulation of Rho protein signal transduction"/>
    <property type="evidence" value="ECO:0007669"/>
    <property type="project" value="TreeGrafter"/>
</dbReference>
<dbReference type="InterPro" id="IPR000159">
    <property type="entry name" value="RA_dom"/>
</dbReference>
<dbReference type="GO" id="GO:0005911">
    <property type="term" value="C:cell-cell junction"/>
    <property type="evidence" value="ECO:0007669"/>
    <property type="project" value="TreeGrafter"/>
</dbReference>
<dbReference type="Gene3D" id="3.10.20.90">
    <property type="entry name" value="Phosphatidylinositol 3-kinase Catalytic Subunit, Chain A, domain 1"/>
    <property type="match status" value="1"/>
</dbReference>
<dbReference type="GO" id="GO:0001525">
    <property type="term" value="P:angiogenesis"/>
    <property type="evidence" value="ECO:0007669"/>
    <property type="project" value="TreeGrafter"/>
</dbReference>
<feature type="region of interest" description="Disordered" evidence="1">
    <location>
        <begin position="231"/>
        <end position="322"/>
    </location>
</feature>
<dbReference type="InterPro" id="IPR052072">
    <property type="entry name" value="Vascular_dev_regulator"/>
</dbReference>
<proteinExistence type="predicted"/>
<evidence type="ECO:0000313" key="3">
    <source>
        <dbReference type="EMBL" id="CAI5790840.1"/>
    </source>
</evidence>
<dbReference type="SUPFAM" id="SSF49879">
    <property type="entry name" value="SMAD/FHA domain"/>
    <property type="match status" value="1"/>
</dbReference>
<dbReference type="PANTHER" id="PTHR16027">
    <property type="entry name" value="DILUTE DOMAIN-CONTAINING PROTEIN YPR089W"/>
    <property type="match status" value="1"/>
</dbReference>
<dbReference type="Proteomes" id="UP001178461">
    <property type="component" value="Chromosome 13"/>
</dbReference>
<dbReference type="PANTHER" id="PTHR16027:SF4">
    <property type="entry name" value="RAS-INTERACTING PROTEIN 1"/>
    <property type="match status" value="1"/>
</dbReference>
<dbReference type="SMART" id="SM00314">
    <property type="entry name" value="RA"/>
    <property type="match status" value="1"/>
</dbReference>
<dbReference type="InterPro" id="IPR029071">
    <property type="entry name" value="Ubiquitin-like_domsf"/>
</dbReference>
<feature type="domain" description="Ras-associating" evidence="2">
    <location>
        <begin position="121"/>
        <end position="225"/>
    </location>
</feature>
<sequence>MFSDERKDGSPRFGKLHFPVGLWINSPKKHFAKLGRRWPSVGSVKSTSSDTASRGSEPVEMRPATKNKASRHKRISALFQRGGTGVPTSGGRGRWASEKKLADLIDPLPEDRVEPPSQGEVPGILKIYGGDISTGANYKSVLATARSTARQLVQEALERYGVAQANAEDAYVLCDVVGNVNGTDGSWQAQYLRAVGDSERPLVLQDVWKPKTGCTRRFEIRRRCDVERMAEGEDGDGSGISQARRQQSRRSRAASGGHVAPKERADNLSLRRSISEMNLSTKRRRDRKGVLSMAVGEPQEAAEESRLKAAEGAEGTSTPPASEAEAMDVANLEQLSQCLIQPPTEHPYFLQLLGYNEKQEFVIHVMTRRRHIFGRPERCPAPDQSNYVDTFLSAPDILPRHCCVVSSVPPADPSQPRGSAMVRPFRGALITHNGAPLHRQVELAPGDLLGMGQHFLFMYKDPRAAAAPPAWLPKAWVSPGLVGALACQACGRSLQERQEAFRAYLKSREPQLRYRPQEQEALLAEIVRLQEAPNCRLGPAFLFGLCLEHAARELEPGHLPRLIARIAQLVKEAVWEKIKEIGDRQPENQQDKGELGNLSIEEVAADLRPLMLWMANAMELLSLVQKRVLDIEKDLDLEGASHNALLSSDLETCDEAMAVLDEVIMSTFQQSVYYLTKVGEQTLDGKAPPASPSLPTHPL</sequence>
<dbReference type="GO" id="GO:0051020">
    <property type="term" value="F:GTPase binding"/>
    <property type="evidence" value="ECO:0007669"/>
    <property type="project" value="TreeGrafter"/>
</dbReference>
<dbReference type="PROSITE" id="PS50200">
    <property type="entry name" value="RA"/>
    <property type="match status" value="1"/>
</dbReference>
<feature type="region of interest" description="Disordered" evidence="1">
    <location>
        <begin position="36"/>
        <end position="72"/>
    </location>
</feature>
<feature type="compositionally biased region" description="Polar residues" evidence="1">
    <location>
        <begin position="43"/>
        <end position="54"/>
    </location>
</feature>
<keyword evidence="4" id="KW-1185">Reference proteome</keyword>
<dbReference type="GO" id="GO:0007165">
    <property type="term" value="P:signal transduction"/>
    <property type="evidence" value="ECO:0007669"/>
    <property type="project" value="InterPro"/>
</dbReference>
<dbReference type="InterPro" id="IPR008984">
    <property type="entry name" value="SMAD_FHA_dom_sf"/>
</dbReference>
<dbReference type="CDD" id="cd22734">
    <property type="entry name" value="FHA_RAIN"/>
    <property type="match status" value="1"/>
</dbReference>
<reference evidence="3" key="1">
    <citation type="submission" date="2022-12" db="EMBL/GenBank/DDBJ databases">
        <authorList>
            <person name="Alioto T."/>
            <person name="Alioto T."/>
            <person name="Gomez Garrido J."/>
        </authorList>
    </citation>
    <scope>NUCLEOTIDE SEQUENCE</scope>
</reference>
<accession>A0AA35PM15</accession>
<evidence type="ECO:0000259" key="2">
    <source>
        <dbReference type="PROSITE" id="PS50200"/>
    </source>
</evidence>
<protein>
    <submittedName>
        <fullName evidence="3">Ras-interacting protein 1</fullName>
    </submittedName>
</protein>
<dbReference type="AlphaFoldDB" id="A0AA35PM15"/>